<comment type="caution">
    <text evidence="3">The sequence shown here is derived from an EMBL/GenBank/DDBJ whole genome shotgun (WGS) entry which is preliminary data.</text>
</comment>
<dbReference type="Proteomes" id="UP000011560">
    <property type="component" value="Unassembled WGS sequence"/>
</dbReference>
<protein>
    <recommendedName>
        <fullName evidence="2">DUF8156 domain-containing protein</fullName>
    </recommendedName>
</protein>
<proteinExistence type="predicted"/>
<evidence type="ECO:0000313" key="4">
    <source>
        <dbReference type="Proteomes" id="UP000011560"/>
    </source>
</evidence>
<organism evidence="3 4">
    <name type="scientific">Halovivax asiaticus JCM 14624</name>
    <dbReference type="NCBI Taxonomy" id="1227490"/>
    <lineage>
        <taxon>Archaea</taxon>
        <taxon>Methanobacteriati</taxon>
        <taxon>Methanobacteriota</taxon>
        <taxon>Stenosarchaea group</taxon>
        <taxon>Halobacteria</taxon>
        <taxon>Halobacteriales</taxon>
        <taxon>Natrialbaceae</taxon>
        <taxon>Halovivax</taxon>
    </lineage>
</organism>
<dbReference type="Pfam" id="PF26485">
    <property type="entry name" value="DUF8156"/>
    <property type="match status" value="1"/>
</dbReference>
<gene>
    <name evidence="3" type="ORF">C479_05173</name>
</gene>
<dbReference type="EMBL" id="AOIQ01000009">
    <property type="protein sequence ID" value="ELZ12172.1"/>
    <property type="molecule type" value="Genomic_DNA"/>
</dbReference>
<evidence type="ECO:0000259" key="2">
    <source>
        <dbReference type="Pfam" id="PF26485"/>
    </source>
</evidence>
<name>M0BNW0_9EURY</name>
<dbReference type="PATRIC" id="fig|1227490.4.peg.1044"/>
<dbReference type="OrthoDB" id="11496at2157"/>
<evidence type="ECO:0000256" key="1">
    <source>
        <dbReference type="SAM" id="MobiDB-lite"/>
    </source>
</evidence>
<keyword evidence="4" id="KW-1185">Reference proteome</keyword>
<feature type="domain" description="DUF8156" evidence="2">
    <location>
        <begin position="1"/>
        <end position="98"/>
    </location>
</feature>
<sequence>MGRTNPTYRDALAQLEAEWKPMRRALRREYQHDFDRLFDRARGYADAAGYANQPDPERALVLSLLLAHEAEIRCLHDRLDELERSRQSGASEAETSMEADAGATRDSTHDTDTGVGAE</sequence>
<dbReference type="STRING" id="1227490.C479_05173"/>
<reference evidence="3 4" key="1">
    <citation type="journal article" date="2014" name="PLoS Genet.">
        <title>Phylogenetically driven sequencing of extremely halophilic archaea reveals strategies for static and dynamic osmo-response.</title>
        <authorList>
            <person name="Becker E.A."/>
            <person name="Seitzer P.M."/>
            <person name="Tritt A."/>
            <person name="Larsen D."/>
            <person name="Krusor M."/>
            <person name="Yao A.I."/>
            <person name="Wu D."/>
            <person name="Madern D."/>
            <person name="Eisen J.A."/>
            <person name="Darling A.E."/>
            <person name="Facciotti M.T."/>
        </authorList>
    </citation>
    <scope>NUCLEOTIDE SEQUENCE [LARGE SCALE GENOMIC DNA]</scope>
    <source>
        <strain evidence="3 4">JCM 14624</strain>
    </source>
</reference>
<dbReference type="InterPro" id="IPR058469">
    <property type="entry name" value="DUF8156"/>
</dbReference>
<accession>M0BNW0</accession>
<dbReference type="AlphaFoldDB" id="M0BNW0"/>
<feature type="region of interest" description="Disordered" evidence="1">
    <location>
        <begin position="83"/>
        <end position="118"/>
    </location>
</feature>
<evidence type="ECO:0000313" key="3">
    <source>
        <dbReference type="EMBL" id="ELZ12172.1"/>
    </source>
</evidence>
<dbReference type="RefSeq" id="WP_007698866.1">
    <property type="nucleotide sequence ID" value="NZ_AOIQ01000009.1"/>
</dbReference>